<dbReference type="EMBL" id="CP002588">
    <property type="protein sequence ID" value="AEA46327.1"/>
    <property type="molecule type" value="Genomic_DNA"/>
</dbReference>
<dbReference type="EMBL" id="CP002588">
    <property type="protein sequence ID" value="AEA46921.1"/>
    <property type="molecule type" value="Genomic_DNA"/>
</dbReference>
<proteinExistence type="predicted"/>
<dbReference type="Pfam" id="PF01609">
    <property type="entry name" value="DDE_Tnp_1"/>
    <property type="match status" value="1"/>
</dbReference>
<dbReference type="InterPro" id="IPR012337">
    <property type="entry name" value="RNaseH-like_sf"/>
</dbReference>
<dbReference type="KEGG" id="ave:Arcve_0910"/>
<dbReference type="RefSeq" id="WP_013683003.1">
    <property type="nucleotide sequence ID" value="NC_015320.1"/>
</dbReference>
<accession>F2KP19</accession>
<dbReference type="PANTHER" id="PTHR34631:SF3">
    <property type="entry name" value="ISSOD12 TRANSPOSASE TNPA_ISSOD12"/>
    <property type="match status" value="1"/>
</dbReference>
<dbReference type="GO" id="GO:0006313">
    <property type="term" value="P:DNA transposition"/>
    <property type="evidence" value="ECO:0007669"/>
    <property type="project" value="InterPro"/>
</dbReference>
<dbReference type="Proteomes" id="UP000008136">
    <property type="component" value="Chromosome"/>
</dbReference>
<evidence type="ECO:0000313" key="3">
    <source>
        <dbReference type="EMBL" id="AEA46921.1"/>
    </source>
</evidence>
<dbReference type="OrthoDB" id="110773at2157"/>
<dbReference type="KEGG" id="ave:Arcve_0924"/>
<dbReference type="HOGENOM" id="CLU_062982_1_2_2"/>
<dbReference type="GO" id="GO:0003677">
    <property type="term" value="F:DNA binding"/>
    <property type="evidence" value="ECO:0007669"/>
    <property type="project" value="InterPro"/>
</dbReference>
<dbReference type="GO" id="GO:0004803">
    <property type="term" value="F:transposase activity"/>
    <property type="evidence" value="ECO:0007669"/>
    <property type="project" value="InterPro"/>
</dbReference>
<name>F2KP19_ARCVS</name>
<dbReference type="AlphaFoldDB" id="F2KP19"/>
<dbReference type="EMBL" id="CP002588">
    <property type="protein sequence ID" value="AEA46935.1"/>
    <property type="molecule type" value="Genomic_DNA"/>
</dbReference>
<dbReference type="PANTHER" id="PTHR34631">
    <property type="match status" value="1"/>
</dbReference>
<keyword evidence="5" id="KW-1185">Reference proteome</keyword>
<dbReference type="InterPro" id="IPR002559">
    <property type="entry name" value="Transposase_11"/>
</dbReference>
<reference evidence="2 5" key="1">
    <citation type="submission" date="2011-03" db="EMBL/GenBank/DDBJ databases">
        <title>The complete genome of Archaeoglobus veneficus SNP6.</title>
        <authorList>
            <consortium name="US DOE Joint Genome Institute (JGI-PGF)"/>
            <person name="Lucas S."/>
            <person name="Copeland A."/>
            <person name="Lapidus A."/>
            <person name="Bruce D."/>
            <person name="Goodwin L."/>
            <person name="Pitluck S."/>
            <person name="Kyrpides N."/>
            <person name="Mavromatis K."/>
            <person name="Pagani I."/>
            <person name="Ivanova N."/>
            <person name="Mikhailova N."/>
            <person name="Lu M."/>
            <person name="Detter J.C."/>
            <person name="Tapia R."/>
            <person name="Han C."/>
            <person name="Land M."/>
            <person name="Hauser L."/>
            <person name="Markowitz V."/>
            <person name="Cheng J.-F."/>
            <person name="Hugenholtz P."/>
            <person name="Woyke T."/>
            <person name="Wu D."/>
            <person name="Spring S."/>
            <person name="Brambilla E."/>
            <person name="Klenk H.-P."/>
            <person name="Eisen J.A."/>
        </authorList>
    </citation>
    <scope>NUCLEOTIDE SEQUENCE [LARGE SCALE GENOMIC DNA]</scope>
    <source>
        <strain>SNP6</strain>
    </source>
</reference>
<evidence type="ECO:0000313" key="5">
    <source>
        <dbReference type="Proteomes" id="UP000008136"/>
    </source>
</evidence>
<dbReference type="InterPro" id="IPR053520">
    <property type="entry name" value="Transposase_Tn903"/>
</dbReference>
<organism evidence="2 5">
    <name type="scientific">Archaeoglobus veneficus (strain DSM 11195 / SNP6)</name>
    <dbReference type="NCBI Taxonomy" id="693661"/>
    <lineage>
        <taxon>Archaea</taxon>
        <taxon>Methanobacteriati</taxon>
        <taxon>Methanobacteriota</taxon>
        <taxon>Archaeoglobi</taxon>
        <taxon>Archaeoglobales</taxon>
        <taxon>Archaeoglobaceae</taxon>
        <taxon>Archaeoglobus</taxon>
    </lineage>
</organism>
<protein>
    <submittedName>
        <fullName evidence="2">Transposase IS4 family protein</fullName>
    </submittedName>
</protein>
<dbReference type="NCBIfam" id="NF033579">
    <property type="entry name" value="transpos_IS5_2"/>
    <property type="match status" value="1"/>
</dbReference>
<evidence type="ECO:0000313" key="4">
    <source>
        <dbReference type="EMBL" id="AEA46935.1"/>
    </source>
</evidence>
<evidence type="ECO:0000313" key="2">
    <source>
        <dbReference type="EMBL" id="AEA46327.1"/>
    </source>
</evidence>
<gene>
    <name evidence="2" type="ordered locus">Arcve_0293</name>
    <name evidence="3" type="ordered locus">Arcve_0910</name>
    <name evidence="4" type="ordered locus">Arcve_0924</name>
</gene>
<evidence type="ECO:0000259" key="1">
    <source>
        <dbReference type="Pfam" id="PF01609"/>
    </source>
</evidence>
<dbReference type="GeneID" id="10394030"/>
<dbReference type="InterPro" id="IPR053172">
    <property type="entry name" value="Tn903_transposase"/>
</dbReference>
<dbReference type="KEGG" id="ave:Arcve_0293"/>
<sequence length="288" mass="34312">MPKINWKEYNEKLVKRGEILFSTEFIENWKRELDSMNERKRGHPYEYPNSFMQFLASIRYYCHLDYRTLEGFCRSLSRILDIPAPDHSTIHKRAPRLDFTPPAVNSEEIVIAVDSSGIKVHNRGEWMREKYRRRRGWIKIHFAVDVETKQVVAYEVTDEQVHDNKVFKDLVEKSEERAKVRRVLADKAYDSYENFEFLQSRDIDPAIPVRKGAIDILKHPRSEEARKQKDFDGWKEEKKYGLRWAVETAYSVFKRCFGEFVSARKQDYMVKEIAAKVWIYNSLRAVLC</sequence>
<dbReference type="eggNOG" id="arCOG02754">
    <property type="taxonomic scope" value="Archaea"/>
</dbReference>
<feature type="domain" description="Transposase IS4-like" evidence="1">
    <location>
        <begin position="107"/>
        <end position="281"/>
    </location>
</feature>
<dbReference type="SUPFAM" id="SSF53098">
    <property type="entry name" value="Ribonuclease H-like"/>
    <property type="match status" value="1"/>
</dbReference>